<feature type="non-terminal residue" evidence="1">
    <location>
        <position position="95"/>
    </location>
</feature>
<dbReference type="VEuPathDB" id="FungiDB:RhiirA1_411107"/>
<dbReference type="EMBL" id="LLXL01000072">
    <property type="protein sequence ID" value="PKK78710.1"/>
    <property type="molecule type" value="Genomic_DNA"/>
</dbReference>
<gene>
    <name evidence="1" type="ORF">RhiirC2_728979</name>
</gene>
<name>A0A2N1NXR1_9GLOM</name>
<sequence>MPDEDPDFVPLSNEIHSHYRMINASGLHQLEKFLDTQECASHFGGLIQCVDDKTQEVVWLCEEHSIEYKPVSSPLYSPQLLSPSLRSLNISPPGS</sequence>
<evidence type="ECO:0000313" key="1">
    <source>
        <dbReference type="EMBL" id="PKK78710.1"/>
    </source>
</evidence>
<accession>A0A2N1NXR1</accession>
<organism evidence="1 2">
    <name type="scientific">Rhizophagus irregularis</name>
    <dbReference type="NCBI Taxonomy" id="588596"/>
    <lineage>
        <taxon>Eukaryota</taxon>
        <taxon>Fungi</taxon>
        <taxon>Fungi incertae sedis</taxon>
        <taxon>Mucoromycota</taxon>
        <taxon>Glomeromycotina</taxon>
        <taxon>Glomeromycetes</taxon>
        <taxon>Glomerales</taxon>
        <taxon>Glomeraceae</taxon>
        <taxon>Rhizophagus</taxon>
    </lineage>
</organism>
<dbReference type="Proteomes" id="UP000233469">
    <property type="component" value="Unassembled WGS sequence"/>
</dbReference>
<protein>
    <submittedName>
        <fullName evidence="1">Uncharacterized protein</fullName>
    </submittedName>
</protein>
<reference evidence="1 2" key="2">
    <citation type="submission" date="2017-10" db="EMBL/GenBank/DDBJ databases">
        <title>Extensive intraspecific genome diversity in a model arbuscular mycorrhizal fungus.</title>
        <authorList>
            <person name="Chen E.C.H."/>
            <person name="Morin E."/>
            <person name="Baudet D."/>
            <person name="Noel J."/>
            <person name="Ndikumana S."/>
            <person name="Charron P."/>
            <person name="St-Onge C."/>
            <person name="Giorgi J."/>
            <person name="Grigoriev I.V."/>
            <person name="Roux C."/>
            <person name="Martin F.M."/>
            <person name="Corradi N."/>
        </authorList>
    </citation>
    <scope>NUCLEOTIDE SEQUENCE [LARGE SCALE GENOMIC DNA]</scope>
    <source>
        <strain evidence="1 2">C2</strain>
    </source>
</reference>
<reference evidence="1 2" key="1">
    <citation type="submission" date="2016-04" db="EMBL/GenBank/DDBJ databases">
        <title>Genome analyses suggest a sexual origin of heterokaryosis in a supposedly ancient asexual fungus.</title>
        <authorList>
            <person name="Ropars J."/>
            <person name="Sedzielewska K."/>
            <person name="Noel J."/>
            <person name="Charron P."/>
            <person name="Farinelli L."/>
            <person name="Marton T."/>
            <person name="Kruger M."/>
            <person name="Pelin A."/>
            <person name="Brachmann A."/>
            <person name="Corradi N."/>
        </authorList>
    </citation>
    <scope>NUCLEOTIDE SEQUENCE [LARGE SCALE GENOMIC DNA]</scope>
    <source>
        <strain evidence="1 2">C2</strain>
    </source>
</reference>
<comment type="caution">
    <text evidence="1">The sequence shown here is derived from an EMBL/GenBank/DDBJ whole genome shotgun (WGS) entry which is preliminary data.</text>
</comment>
<proteinExistence type="predicted"/>
<dbReference type="AlphaFoldDB" id="A0A2N1NXR1"/>
<evidence type="ECO:0000313" key="2">
    <source>
        <dbReference type="Proteomes" id="UP000233469"/>
    </source>
</evidence>